<name>A0AAD7ATE9_9AGAR</name>
<feature type="transmembrane region" description="Helical" evidence="1">
    <location>
        <begin position="215"/>
        <end position="237"/>
    </location>
</feature>
<gene>
    <name evidence="2" type="ORF">DFH08DRAFT_795772</name>
</gene>
<proteinExistence type="predicted"/>
<accession>A0AAD7ATE9</accession>
<sequence length="426" mass="48002">MIGFKAWYAWHIPQFPMTPTERILSLLVESGFIYILLWVRGYNIKRGPTEALVTEGRVDVYRETPTKHLRANPTVGTWREMPIQTFNLNIAPAERSSPGVESVMKCGSEDRLPIIVKSKFKLTTWYLILVPALTDLRNLNTLALMSSPPDSGPTTLLEADAQLLKDFGPHIMQAVLGTITESILCSAYGIFFAIAMIIGDVVVVWHTWAIYQRRIWAILMPSTLLLVSFVFVIIDTACNAYDGPLPGREKVCPKSDLFGWAFSVGTNVACTALVGFKAWRHRRMMRELNLSGKAYRMSTTKILSILVDSGLVYGLLWLSQVIGYTNITQASPWYFISRILISMGTQITGMYPTFIIVILNFQRTLWEEEPSRLNGADTLPLSFKKPGPMDPFGTEDRVDLPRETVIEITRENLGSMVDRDANHDED</sequence>
<feature type="transmembrane region" description="Helical" evidence="1">
    <location>
        <begin position="300"/>
        <end position="319"/>
    </location>
</feature>
<comment type="caution">
    <text evidence="2">The sequence shown here is derived from an EMBL/GenBank/DDBJ whole genome shotgun (WGS) entry which is preliminary data.</text>
</comment>
<keyword evidence="1" id="KW-0472">Membrane</keyword>
<reference evidence="2" key="1">
    <citation type="submission" date="2023-03" db="EMBL/GenBank/DDBJ databases">
        <title>Massive genome expansion in bonnet fungi (Mycena s.s.) driven by repeated elements and novel gene families across ecological guilds.</title>
        <authorList>
            <consortium name="Lawrence Berkeley National Laboratory"/>
            <person name="Harder C.B."/>
            <person name="Miyauchi S."/>
            <person name="Viragh M."/>
            <person name="Kuo A."/>
            <person name="Thoen E."/>
            <person name="Andreopoulos B."/>
            <person name="Lu D."/>
            <person name="Skrede I."/>
            <person name="Drula E."/>
            <person name="Henrissat B."/>
            <person name="Morin E."/>
            <person name="Kohler A."/>
            <person name="Barry K."/>
            <person name="LaButti K."/>
            <person name="Morin E."/>
            <person name="Salamov A."/>
            <person name="Lipzen A."/>
            <person name="Mereny Z."/>
            <person name="Hegedus B."/>
            <person name="Baldrian P."/>
            <person name="Stursova M."/>
            <person name="Weitz H."/>
            <person name="Taylor A."/>
            <person name="Grigoriev I.V."/>
            <person name="Nagy L.G."/>
            <person name="Martin F."/>
            <person name="Kauserud H."/>
        </authorList>
    </citation>
    <scope>NUCLEOTIDE SEQUENCE</scope>
    <source>
        <strain evidence="2">CBHHK002</strain>
    </source>
</reference>
<dbReference type="AlphaFoldDB" id="A0AAD7ATE9"/>
<keyword evidence="1" id="KW-0812">Transmembrane</keyword>
<keyword evidence="3" id="KW-1185">Reference proteome</keyword>
<feature type="transmembrane region" description="Helical" evidence="1">
    <location>
        <begin position="339"/>
        <end position="361"/>
    </location>
</feature>
<protein>
    <submittedName>
        <fullName evidence="2">Uncharacterized protein</fullName>
    </submittedName>
</protein>
<evidence type="ECO:0000313" key="3">
    <source>
        <dbReference type="Proteomes" id="UP001218218"/>
    </source>
</evidence>
<keyword evidence="1" id="KW-1133">Transmembrane helix</keyword>
<feature type="transmembrane region" description="Helical" evidence="1">
    <location>
        <begin position="187"/>
        <end position="208"/>
    </location>
</feature>
<feature type="transmembrane region" description="Helical" evidence="1">
    <location>
        <begin position="257"/>
        <end position="279"/>
    </location>
</feature>
<evidence type="ECO:0000313" key="2">
    <source>
        <dbReference type="EMBL" id="KAJ7367622.1"/>
    </source>
</evidence>
<dbReference type="EMBL" id="JARIHO010000001">
    <property type="protein sequence ID" value="KAJ7367622.1"/>
    <property type="molecule type" value="Genomic_DNA"/>
</dbReference>
<organism evidence="2 3">
    <name type="scientific">Mycena albidolilacea</name>
    <dbReference type="NCBI Taxonomy" id="1033008"/>
    <lineage>
        <taxon>Eukaryota</taxon>
        <taxon>Fungi</taxon>
        <taxon>Dikarya</taxon>
        <taxon>Basidiomycota</taxon>
        <taxon>Agaricomycotina</taxon>
        <taxon>Agaricomycetes</taxon>
        <taxon>Agaricomycetidae</taxon>
        <taxon>Agaricales</taxon>
        <taxon>Marasmiineae</taxon>
        <taxon>Mycenaceae</taxon>
        <taxon>Mycena</taxon>
    </lineage>
</organism>
<dbReference type="Proteomes" id="UP001218218">
    <property type="component" value="Unassembled WGS sequence"/>
</dbReference>
<evidence type="ECO:0000256" key="1">
    <source>
        <dbReference type="SAM" id="Phobius"/>
    </source>
</evidence>